<comment type="caution">
    <text evidence="6">The sequence shown here is derived from an EMBL/GenBank/DDBJ whole genome shotgun (WGS) entry which is preliminary data.</text>
</comment>
<dbReference type="InterPro" id="IPR019734">
    <property type="entry name" value="TPR_rpt"/>
</dbReference>
<organism evidence="6 7">
    <name type="scientific">Tritrichomonas musculus</name>
    <dbReference type="NCBI Taxonomy" id="1915356"/>
    <lineage>
        <taxon>Eukaryota</taxon>
        <taxon>Metamonada</taxon>
        <taxon>Parabasalia</taxon>
        <taxon>Tritrichomonadida</taxon>
        <taxon>Tritrichomonadidae</taxon>
        <taxon>Tritrichomonas</taxon>
    </lineage>
</organism>
<dbReference type="Gene3D" id="1.25.40.10">
    <property type="entry name" value="Tetratricopeptide repeat domain"/>
    <property type="match status" value="1"/>
</dbReference>
<comment type="subcellular location">
    <subcellularLocation>
        <location evidence="1">Cytoplasm</location>
        <location evidence="1">Cytoskeleton</location>
        <location evidence="1">Cilium axoneme</location>
    </subcellularLocation>
</comment>
<dbReference type="PROSITE" id="PS50005">
    <property type="entry name" value="TPR"/>
    <property type="match status" value="1"/>
</dbReference>
<evidence type="ECO:0000313" key="6">
    <source>
        <dbReference type="EMBL" id="KAK8899347.1"/>
    </source>
</evidence>
<feature type="region of interest" description="Disordered" evidence="5">
    <location>
        <begin position="299"/>
        <end position="364"/>
    </location>
</feature>
<dbReference type="PANTHER" id="PTHR23040:SF2">
    <property type="entry name" value="OUTER DYNEIN ARM-DOCKING COMPLEX SUBUNIT 4"/>
    <property type="match status" value="1"/>
</dbReference>
<sequence>MRGRPYQENEAFRKRRERALEILDKKAKPVKTEGDEGEEGSEVVTQKEYHGKPITREEALELEYRALVSTGQTLYYRNEYHRAIEAFTKAINNNKEELGILIDRANCYIQVGNPKAALIDINNVLKVHPNDTRAILAKAEAFFSMGEFEFALVFFERGLAIRSDLSAFKDGITKSTHAIEDSIAGQKPFEPNPNFAVSRPRKPLVTVKKKTPLVVEDEDNVKPEDLLPEKVPALTMTRQEKSGFLGELALDYDYLVELREEVLAGSEDKYGEKEDKEILKIVNNSLIYLEQRAQFWSQQGSSDAHADTRAPSPQQQTKQITLTGNRPVSSARRNAPKITKVTRVGGATPRKGNERTDQLPHYEMSKIQMYEAKLGKKRLD</sequence>
<evidence type="ECO:0000256" key="5">
    <source>
        <dbReference type="SAM" id="MobiDB-lite"/>
    </source>
</evidence>
<reference evidence="6 7" key="1">
    <citation type="submission" date="2024-04" db="EMBL/GenBank/DDBJ databases">
        <title>Tritrichomonas musculus Genome.</title>
        <authorList>
            <person name="Alves-Ferreira E."/>
            <person name="Grigg M."/>
            <person name="Lorenzi H."/>
            <person name="Galac M."/>
        </authorList>
    </citation>
    <scope>NUCLEOTIDE SEQUENCE [LARGE SCALE GENOMIC DNA]</scope>
    <source>
        <strain evidence="6 7">EAF2021</strain>
    </source>
</reference>
<evidence type="ECO:0000256" key="3">
    <source>
        <dbReference type="ARBA" id="ARBA00034143"/>
    </source>
</evidence>
<dbReference type="InterPro" id="IPR040111">
    <property type="entry name" value="ODAD4"/>
</dbReference>
<evidence type="ECO:0000256" key="2">
    <source>
        <dbReference type="ARBA" id="ARBA00034139"/>
    </source>
</evidence>
<accession>A0ABR2L7M6</accession>
<feature type="compositionally biased region" description="Polar residues" evidence="5">
    <location>
        <begin position="311"/>
        <end position="332"/>
    </location>
</feature>
<evidence type="ECO:0000256" key="4">
    <source>
        <dbReference type="PROSITE-ProRule" id="PRU00339"/>
    </source>
</evidence>
<gene>
    <name evidence="6" type="ORF">M9Y10_001661</name>
</gene>
<evidence type="ECO:0000256" key="1">
    <source>
        <dbReference type="ARBA" id="ARBA00004430"/>
    </source>
</evidence>
<dbReference type="SMART" id="SM00028">
    <property type="entry name" value="TPR"/>
    <property type="match status" value="3"/>
</dbReference>
<dbReference type="PANTHER" id="PTHR23040">
    <property type="match status" value="1"/>
</dbReference>
<dbReference type="Proteomes" id="UP001470230">
    <property type="component" value="Unassembled WGS sequence"/>
</dbReference>
<protein>
    <recommendedName>
        <fullName evidence="2">Outer dynein arm-docking complex subunit 4</fullName>
    </recommendedName>
    <alternativeName>
        <fullName evidence="3">Tetratricopeptide repeat protein 25</fullName>
    </alternativeName>
</protein>
<name>A0ABR2L7M6_9EUKA</name>
<dbReference type="SUPFAM" id="SSF48452">
    <property type="entry name" value="TPR-like"/>
    <property type="match status" value="1"/>
</dbReference>
<feature type="repeat" description="TPR" evidence="4">
    <location>
        <begin position="64"/>
        <end position="97"/>
    </location>
</feature>
<keyword evidence="4" id="KW-0802">TPR repeat</keyword>
<feature type="compositionally biased region" description="Basic and acidic residues" evidence="5">
    <location>
        <begin position="24"/>
        <end position="34"/>
    </location>
</feature>
<dbReference type="EMBL" id="JAPFFF010000001">
    <property type="protein sequence ID" value="KAK8899347.1"/>
    <property type="molecule type" value="Genomic_DNA"/>
</dbReference>
<keyword evidence="7" id="KW-1185">Reference proteome</keyword>
<proteinExistence type="predicted"/>
<feature type="compositionally biased region" description="Basic and acidic residues" evidence="5">
    <location>
        <begin position="351"/>
        <end position="364"/>
    </location>
</feature>
<evidence type="ECO:0000313" key="7">
    <source>
        <dbReference type="Proteomes" id="UP001470230"/>
    </source>
</evidence>
<feature type="region of interest" description="Disordered" evidence="5">
    <location>
        <begin position="24"/>
        <end position="50"/>
    </location>
</feature>
<dbReference type="InterPro" id="IPR011990">
    <property type="entry name" value="TPR-like_helical_dom_sf"/>
</dbReference>